<dbReference type="HAMAP" id="MF_00499">
    <property type="entry name" value="Ribosomal_eL13"/>
    <property type="match status" value="1"/>
</dbReference>
<evidence type="ECO:0000256" key="3">
    <source>
        <dbReference type="ARBA" id="ARBA00023274"/>
    </source>
</evidence>
<dbReference type="Gene3D" id="1.20.5.110">
    <property type="match status" value="1"/>
</dbReference>
<dbReference type="PANTHER" id="PTHR11722:SF0">
    <property type="entry name" value="LARGE RIBOSOMAL SUBUNIT PROTEIN EL13"/>
    <property type="match status" value="1"/>
</dbReference>
<evidence type="ECO:0000313" key="6">
    <source>
        <dbReference type="EMBL" id="BAJ99030.1"/>
    </source>
</evidence>
<evidence type="ECO:0000256" key="4">
    <source>
        <dbReference type="RuleBase" id="RU000572"/>
    </source>
</evidence>
<feature type="region of interest" description="Disordered" evidence="5">
    <location>
        <begin position="189"/>
        <end position="221"/>
    </location>
</feature>
<dbReference type="InterPro" id="IPR018256">
    <property type="entry name" value="Ribosomal_eL13_CS"/>
</dbReference>
<dbReference type="GO" id="GO:0003735">
    <property type="term" value="F:structural constituent of ribosome"/>
    <property type="evidence" value="ECO:0007669"/>
    <property type="project" value="InterPro"/>
</dbReference>
<evidence type="ECO:0000256" key="1">
    <source>
        <dbReference type="ARBA" id="ARBA00005640"/>
    </source>
</evidence>
<protein>
    <recommendedName>
        <fullName evidence="4">60S ribosomal protein L13</fullName>
    </recommendedName>
</protein>
<evidence type="ECO:0000256" key="2">
    <source>
        <dbReference type="ARBA" id="ARBA00022980"/>
    </source>
</evidence>
<sequence length="221" mass="25074">MKGNNALPDNHFRKDWQRYVRTWFDQPASKVARRKARVAKAAKVHPRPLNNLRPVVRCQTVKYNRKIRAGRGFTLDELQAAGIPRKFAPTIGISVDHRRKNRSEEAFQANVSRLKTYRSKLVIFPRKPTSQRAKKGDSTAEERKAATQVLSKQVLPIALPEKRLKARAITKEERERTVSALLRKSLTDGKLFGQRERRAKEKAEKAAAGGGKDKKADAGDE</sequence>
<dbReference type="InterPro" id="IPR001380">
    <property type="entry name" value="Ribosomal_eL13"/>
</dbReference>
<dbReference type="GO" id="GO:0006412">
    <property type="term" value="P:translation"/>
    <property type="evidence" value="ECO:0007669"/>
    <property type="project" value="InterPro"/>
</dbReference>
<dbReference type="GO" id="GO:0005840">
    <property type="term" value="C:ribosome"/>
    <property type="evidence" value="ECO:0007669"/>
    <property type="project" value="UniProtKB-KW"/>
</dbReference>
<keyword evidence="2 4" id="KW-0689">Ribosomal protein</keyword>
<evidence type="ECO:0000256" key="5">
    <source>
        <dbReference type="SAM" id="MobiDB-lite"/>
    </source>
</evidence>
<dbReference type="PROSITE" id="PS01104">
    <property type="entry name" value="RIBOSOMAL_L13E"/>
    <property type="match status" value="1"/>
</dbReference>
<dbReference type="AlphaFoldDB" id="F2DVA9"/>
<proteinExistence type="evidence at transcript level"/>
<dbReference type="EMBL" id="AK367827">
    <property type="protein sequence ID" value="BAJ99030.1"/>
    <property type="molecule type" value="mRNA"/>
</dbReference>
<accession>F2DVA9</accession>
<comment type="similarity">
    <text evidence="1 4">Belongs to the eukaryotic ribosomal protein eL13 family.</text>
</comment>
<dbReference type="PANTHER" id="PTHR11722">
    <property type="entry name" value="60S RIBOSOMAL PROTEIN L13"/>
    <property type="match status" value="1"/>
</dbReference>
<keyword evidence="3 4" id="KW-0687">Ribonucleoprotein</keyword>
<reference evidence="6" key="1">
    <citation type="journal article" date="2011" name="Plant Physiol.">
        <title>Comprehensive sequence analysis of 24,783 barley full-length cDNAs derived from 12 clone libraries.</title>
        <authorList>
            <person name="Matsumoto T."/>
            <person name="Tanaka T."/>
            <person name="Sakai H."/>
            <person name="Amano N."/>
            <person name="Kanamori H."/>
            <person name="Kurita K."/>
            <person name="Kikuta A."/>
            <person name="Kamiya K."/>
            <person name="Yamamoto M."/>
            <person name="Ikawa H."/>
            <person name="Fujii N."/>
            <person name="Hori K."/>
            <person name="Itoh T."/>
            <person name="Sato K."/>
        </authorList>
    </citation>
    <scope>NUCLEOTIDE SEQUENCE</scope>
    <source>
        <tissue evidence="6">Shoot and root</tissue>
    </source>
</reference>
<feature type="compositionally biased region" description="Basic and acidic residues" evidence="5">
    <location>
        <begin position="193"/>
        <end position="221"/>
    </location>
</feature>
<name>F2DVA9_HORVV</name>
<dbReference type="GO" id="GO:1990904">
    <property type="term" value="C:ribonucleoprotein complex"/>
    <property type="evidence" value="ECO:0007669"/>
    <property type="project" value="UniProtKB-KW"/>
</dbReference>
<dbReference type="Pfam" id="PF01294">
    <property type="entry name" value="Ribosomal_L13e"/>
    <property type="match status" value="1"/>
</dbReference>
<organism evidence="6">
    <name type="scientific">Hordeum vulgare subsp. vulgare</name>
    <name type="common">Domesticated barley</name>
    <dbReference type="NCBI Taxonomy" id="112509"/>
    <lineage>
        <taxon>Eukaryota</taxon>
        <taxon>Viridiplantae</taxon>
        <taxon>Streptophyta</taxon>
        <taxon>Embryophyta</taxon>
        <taxon>Tracheophyta</taxon>
        <taxon>Spermatophyta</taxon>
        <taxon>Magnoliopsida</taxon>
        <taxon>Liliopsida</taxon>
        <taxon>Poales</taxon>
        <taxon>Poaceae</taxon>
        <taxon>BOP clade</taxon>
        <taxon>Pooideae</taxon>
        <taxon>Triticodae</taxon>
        <taxon>Triticeae</taxon>
        <taxon>Hordeinae</taxon>
        <taxon>Hordeum</taxon>
    </lineage>
</organism>